<name>A0ABR6S8F4_ANAVA</name>
<accession>A0ABR6S8F4</accession>
<dbReference type="Proteomes" id="UP000570851">
    <property type="component" value="Unassembled WGS sequence"/>
</dbReference>
<protein>
    <submittedName>
        <fullName evidence="1">Uncharacterized protein</fullName>
    </submittedName>
</protein>
<sequence>MVVLECPKILSLDDVAPGVDFFPTKTMCAVCGVSLSTLERYRDDLINLKVPKFDWYFYSTGFERTSAEIIYQYAQLVKIQRKDRAKNSIKQHMEVFWRDKS</sequence>
<dbReference type="GeneID" id="58725290"/>
<comment type="caution">
    <text evidence="1">The sequence shown here is derived from an EMBL/GenBank/DDBJ whole genome shotgun (WGS) entry which is preliminary data.</text>
</comment>
<organism evidence="1 2">
    <name type="scientific">Trichormus variabilis N2B</name>
    <dbReference type="NCBI Taxonomy" id="2681315"/>
    <lineage>
        <taxon>Bacteria</taxon>
        <taxon>Bacillati</taxon>
        <taxon>Cyanobacteriota</taxon>
        <taxon>Cyanophyceae</taxon>
        <taxon>Nostocales</taxon>
        <taxon>Nostocaceae</taxon>
        <taxon>Trichormus</taxon>
    </lineage>
</organism>
<keyword evidence="2" id="KW-1185">Reference proteome</keyword>
<evidence type="ECO:0000313" key="1">
    <source>
        <dbReference type="EMBL" id="MBC1302689.1"/>
    </source>
</evidence>
<gene>
    <name evidence="1" type="ORF">GNE12_12275</name>
</gene>
<reference evidence="1 2" key="1">
    <citation type="submission" date="2019-11" db="EMBL/GenBank/DDBJ databases">
        <title>Comparison of genomes from free-living endosymbiotic cyanobacteria isolated from Azolla.</title>
        <authorList>
            <person name="Thiel T."/>
            <person name="Pratte B."/>
        </authorList>
    </citation>
    <scope>NUCLEOTIDE SEQUENCE [LARGE SCALE GENOMIC DNA]</scope>
    <source>
        <strain evidence="1 2">N2B</strain>
    </source>
</reference>
<proteinExistence type="predicted"/>
<dbReference type="EMBL" id="JACKZP010000040">
    <property type="protein sequence ID" value="MBC1302689.1"/>
    <property type="molecule type" value="Genomic_DNA"/>
</dbReference>
<evidence type="ECO:0000313" key="2">
    <source>
        <dbReference type="Proteomes" id="UP000570851"/>
    </source>
</evidence>
<dbReference type="RefSeq" id="WP_013036460.1">
    <property type="nucleotide sequence ID" value="NZ_JACKZP010000040.1"/>
</dbReference>